<reference evidence="4" key="1">
    <citation type="journal article" date="2019" name="Int. J. Syst. Evol. Microbiol.">
        <title>The Global Catalogue of Microorganisms (GCM) 10K type strain sequencing project: providing services to taxonomists for standard genome sequencing and annotation.</title>
        <authorList>
            <consortium name="The Broad Institute Genomics Platform"/>
            <consortium name="The Broad Institute Genome Sequencing Center for Infectious Disease"/>
            <person name="Wu L."/>
            <person name="Ma J."/>
        </authorList>
    </citation>
    <scope>NUCLEOTIDE SEQUENCE [LARGE SCALE GENOMIC DNA]</scope>
    <source>
        <strain evidence="4">CGMCC 1.15197</strain>
    </source>
</reference>
<name>A0ABQ1U9I8_9BACT</name>
<feature type="region of interest" description="Disordered" evidence="1">
    <location>
        <begin position="41"/>
        <end position="63"/>
    </location>
</feature>
<gene>
    <name evidence="3" type="ORF">GCM10011383_25180</name>
</gene>
<accession>A0ABQ1U9I8</accession>
<feature type="transmembrane region" description="Helical" evidence="2">
    <location>
        <begin position="12"/>
        <end position="29"/>
    </location>
</feature>
<keyword evidence="2" id="KW-1133">Transmembrane helix</keyword>
<evidence type="ECO:0000313" key="4">
    <source>
        <dbReference type="Proteomes" id="UP000632273"/>
    </source>
</evidence>
<dbReference type="Proteomes" id="UP000632273">
    <property type="component" value="Unassembled WGS sequence"/>
</dbReference>
<dbReference type="RefSeq" id="WP_188814357.1">
    <property type="nucleotide sequence ID" value="NZ_BMHT01000004.1"/>
</dbReference>
<evidence type="ECO:0000313" key="3">
    <source>
        <dbReference type="EMBL" id="GGF12987.1"/>
    </source>
</evidence>
<keyword evidence="2" id="KW-0472">Membrane</keyword>
<proteinExistence type="predicted"/>
<organism evidence="3 4">
    <name type="scientific">Hymenobacter cavernae</name>
    <dbReference type="NCBI Taxonomy" id="2044852"/>
    <lineage>
        <taxon>Bacteria</taxon>
        <taxon>Pseudomonadati</taxon>
        <taxon>Bacteroidota</taxon>
        <taxon>Cytophagia</taxon>
        <taxon>Cytophagales</taxon>
        <taxon>Hymenobacteraceae</taxon>
        <taxon>Hymenobacter</taxon>
    </lineage>
</organism>
<evidence type="ECO:0000256" key="2">
    <source>
        <dbReference type="SAM" id="Phobius"/>
    </source>
</evidence>
<comment type="caution">
    <text evidence="3">The sequence shown here is derived from an EMBL/GenBank/DDBJ whole genome shotgun (WGS) entry which is preliminary data.</text>
</comment>
<protein>
    <submittedName>
        <fullName evidence="3">Uncharacterized protein</fullName>
    </submittedName>
</protein>
<keyword evidence="4" id="KW-1185">Reference proteome</keyword>
<evidence type="ECO:0000256" key="1">
    <source>
        <dbReference type="SAM" id="MobiDB-lite"/>
    </source>
</evidence>
<dbReference type="EMBL" id="BMHT01000004">
    <property type="protein sequence ID" value="GGF12987.1"/>
    <property type="molecule type" value="Genomic_DNA"/>
</dbReference>
<keyword evidence="2" id="KW-0812">Transmembrane</keyword>
<sequence length="63" mass="7046">MNLLRQLWSIRYYAFLALLGYGTFVWAGLTGTRLLGDDNESTENINGNGFSGGRAGHSTYYHK</sequence>